<dbReference type="Pfam" id="PF04434">
    <property type="entry name" value="SWIM"/>
    <property type="match status" value="1"/>
</dbReference>
<protein>
    <recommendedName>
        <fullName evidence="2">SWIM-type domain-containing protein</fullName>
    </recommendedName>
</protein>
<keyword evidence="1" id="KW-0862">Zinc</keyword>
<dbReference type="GO" id="GO:0008270">
    <property type="term" value="F:zinc ion binding"/>
    <property type="evidence" value="ECO:0007669"/>
    <property type="project" value="UniProtKB-KW"/>
</dbReference>
<evidence type="ECO:0000256" key="1">
    <source>
        <dbReference type="PROSITE-ProRule" id="PRU00325"/>
    </source>
</evidence>
<dbReference type="AlphaFoldDB" id="A0A817U0N7"/>
<organism evidence="3 4">
    <name type="scientific">Rotaria socialis</name>
    <dbReference type="NCBI Taxonomy" id="392032"/>
    <lineage>
        <taxon>Eukaryota</taxon>
        <taxon>Metazoa</taxon>
        <taxon>Spiralia</taxon>
        <taxon>Gnathifera</taxon>
        <taxon>Rotifera</taxon>
        <taxon>Eurotatoria</taxon>
        <taxon>Bdelloidea</taxon>
        <taxon>Philodinida</taxon>
        <taxon>Philodinidae</taxon>
        <taxon>Rotaria</taxon>
    </lineage>
</organism>
<dbReference type="EMBL" id="CAJNYU010000070">
    <property type="protein sequence ID" value="CAF3327773.1"/>
    <property type="molecule type" value="Genomic_DNA"/>
</dbReference>
<comment type="caution">
    <text evidence="3">The sequence shown here is derived from an EMBL/GenBank/DDBJ whole genome shotgun (WGS) entry which is preliminary data.</text>
</comment>
<evidence type="ECO:0000313" key="4">
    <source>
        <dbReference type="Proteomes" id="UP000663869"/>
    </source>
</evidence>
<dbReference type="Proteomes" id="UP000663869">
    <property type="component" value="Unassembled WGS sequence"/>
</dbReference>
<dbReference type="InterPro" id="IPR007527">
    <property type="entry name" value="Znf_SWIM"/>
</dbReference>
<gene>
    <name evidence="3" type="ORF">FME351_LOCUS2123</name>
</gene>
<evidence type="ECO:0000259" key="2">
    <source>
        <dbReference type="PROSITE" id="PS50966"/>
    </source>
</evidence>
<keyword evidence="1" id="KW-0863">Zinc-finger</keyword>
<proteinExistence type="predicted"/>
<feature type="domain" description="SWIM-type" evidence="2">
    <location>
        <begin position="141"/>
        <end position="177"/>
    </location>
</feature>
<evidence type="ECO:0000313" key="3">
    <source>
        <dbReference type="EMBL" id="CAF3327773.1"/>
    </source>
</evidence>
<reference evidence="3" key="1">
    <citation type="submission" date="2021-02" db="EMBL/GenBank/DDBJ databases">
        <authorList>
            <person name="Nowell W R."/>
        </authorList>
    </citation>
    <scope>NUCLEOTIDE SEQUENCE</scope>
</reference>
<dbReference type="PROSITE" id="PS50966">
    <property type="entry name" value="ZF_SWIM"/>
    <property type="match status" value="1"/>
</dbReference>
<name>A0A817U0N7_9BILA</name>
<sequence length="177" mass="20817">MEVIEVAQYESDKSDEEVAEENDGNRFRRFISSLRLLNIIYMSSHLCSDATYKLAWQASKIVNNWSIERDTTEPTISLKLWTSSYQWAKSTKNITCILNDSSNKYYIPGRDLQSITQANLDKYENKKWTTFNQFKKSFDIWCLEMKNDPNWKTSKCNCPAFFKNYICKHAVGMTIRL</sequence>
<accession>A0A817U0N7</accession>
<keyword evidence="1" id="KW-0479">Metal-binding</keyword>